<proteinExistence type="predicted"/>
<evidence type="ECO:0000313" key="2">
    <source>
        <dbReference type="Proteomes" id="UP000197138"/>
    </source>
</evidence>
<dbReference type="AlphaFoldDB" id="A0A218WLS7"/>
<accession>A0A218WLS7</accession>
<dbReference type="EMBL" id="MTKT01003947">
    <property type="protein sequence ID" value="OWM73807.1"/>
    <property type="molecule type" value="Genomic_DNA"/>
</dbReference>
<sequence length="76" mass="8432">MLYVASGYEERVGEGLECRVTQWDPWKDVRVHEQSVRVSWGADVGLRGSGRGAGWQAGVRALEQTSAREQASVRDV</sequence>
<dbReference type="Proteomes" id="UP000197138">
    <property type="component" value="Unassembled WGS sequence"/>
</dbReference>
<name>A0A218WLS7_PUNGR</name>
<reference evidence="2" key="1">
    <citation type="journal article" date="2017" name="Plant J.">
        <title>The pomegranate (Punica granatum L.) genome and the genomics of punicalagin biosynthesis.</title>
        <authorList>
            <person name="Qin G."/>
            <person name="Xu C."/>
            <person name="Ming R."/>
            <person name="Tang H."/>
            <person name="Guyot R."/>
            <person name="Kramer E.M."/>
            <person name="Hu Y."/>
            <person name="Yi X."/>
            <person name="Qi Y."/>
            <person name="Xu X."/>
            <person name="Gao Z."/>
            <person name="Pan H."/>
            <person name="Jian J."/>
            <person name="Tian Y."/>
            <person name="Yue Z."/>
            <person name="Xu Y."/>
        </authorList>
    </citation>
    <scope>NUCLEOTIDE SEQUENCE [LARGE SCALE GENOMIC DNA]</scope>
    <source>
        <strain evidence="2">cv. Dabenzi</strain>
    </source>
</reference>
<comment type="caution">
    <text evidence="1">The sequence shown here is derived from an EMBL/GenBank/DDBJ whole genome shotgun (WGS) entry which is preliminary data.</text>
</comment>
<protein>
    <submittedName>
        <fullName evidence="1">Uncharacterized protein</fullName>
    </submittedName>
</protein>
<organism evidence="1 2">
    <name type="scientific">Punica granatum</name>
    <name type="common">Pomegranate</name>
    <dbReference type="NCBI Taxonomy" id="22663"/>
    <lineage>
        <taxon>Eukaryota</taxon>
        <taxon>Viridiplantae</taxon>
        <taxon>Streptophyta</taxon>
        <taxon>Embryophyta</taxon>
        <taxon>Tracheophyta</taxon>
        <taxon>Spermatophyta</taxon>
        <taxon>Magnoliopsida</taxon>
        <taxon>eudicotyledons</taxon>
        <taxon>Gunneridae</taxon>
        <taxon>Pentapetalae</taxon>
        <taxon>rosids</taxon>
        <taxon>malvids</taxon>
        <taxon>Myrtales</taxon>
        <taxon>Lythraceae</taxon>
        <taxon>Punica</taxon>
    </lineage>
</organism>
<evidence type="ECO:0000313" key="1">
    <source>
        <dbReference type="EMBL" id="OWM73807.1"/>
    </source>
</evidence>
<gene>
    <name evidence="1" type="ORF">CDL15_Pgr012370</name>
</gene>